<evidence type="ECO:0000313" key="7">
    <source>
        <dbReference type="EMBL" id="APW62902.1"/>
    </source>
</evidence>
<feature type="transmembrane region" description="Helical" evidence="5">
    <location>
        <begin position="52"/>
        <end position="79"/>
    </location>
</feature>
<evidence type="ECO:0000256" key="2">
    <source>
        <dbReference type="ARBA" id="ARBA00022692"/>
    </source>
</evidence>
<feature type="domain" description="Peptidase S54 rhomboid" evidence="6">
    <location>
        <begin position="51"/>
        <end position="182"/>
    </location>
</feature>
<dbReference type="STRING" id="1387353.BSF38_04458"/>
<dbReference type="GO" id="GO:0016020">
    <property type="term" value="C:membrane"/>
    <property type="evidence" value="ECO:0007669"/>
    <property type="project" value="UniProtKB-SubCell"/>
</dbReference>
<dbReference type="EMBL" id="CP019082">
    <property type="protein sequence ID" value="APW62902.1"/>
    <property type="molecule type" value="Genomic_DNA"/>
</dbReference>
<evidence type="ECO:0000256" key="4">
    <source>
        <dbReference type="ARBA" id="ARBA00023136"/>
    </source>
</evidence>
<evidence type="ECO:0000256" key="5">
    <source>
        <dbReference type="SAM" id="Phobius"/>
    </source>
</evidence>
<keyword evidence="8" id="KW-1185">Reference proteome</keyword>
<reference evidence="8" key="1">
    <citation type="submission" date="2016-12" db="EMBL/GenBank/DDBJ databases">
        <title>Comparative genomics of four Isosphaeraceae planctomycetes: a common pool of plasmids and glycoside hydrolase genes.</title>
        <authorList>
            <person name="Ivanova A."/>
        </authorList>
    </citation>
    <scope>NUCLEOTIDE SEQUENCE [LARGE SCALE GENOMIC DNA]</scope>
    <source>
        <strain evidence="8">PX4</strain>
    </source>
</reference>
<feature type="transmembrane region" description="Helical" evidence="5">
    <location>
        <begin position="136"/>
        <end position="158"/>
    </location>
</feature>
<keyword evidence="4 5" id="KW-0472">Membrane</keyword>
<dbReference type="Gene3D" id="1.20.1540.10">
    <property type="entry name" value="Rhomboid-like"/>
    <property type="match status" value="1"/>
</dbReference>
<organism evidence="7 8">
    <name type="scientific">Paludisphaera borealis</name>
    <dbReference type="NCBI Taxonomy" id="1387353"/>
    <lineage>
        <taxon>Bacteria</taxon>
        <taxon>Pseudomonadati</taxon>
        <taxon>Planctomycetota</taxon>
        <taxon>Planctomycetia</taxon>
        <taxon>Isosphaerales</taxon>
        <taxon>Isosphaeraceae</taxon>
        <taxon>Paludisphaera</taxon>
    </lineage>
</organism>
<evidence type="ECO:0000256" key="1">
    <source>
        <dbReference type="ARBA" id="ARBA00004141"/>
    </source>
</evidence>
<dbReference type="OrthoDB" id="465874at2"/>
<comment type="subcellular location">
    <subcellularLocation>
        <location evidence="1">Membrane</location>
        <topology evidence="1">Multi-pass membrane protein</topology>
    </subcellularLocation>
</comment>
<accession>A0A1U7CVD5</accession>
<dbReference type="RefSeq" id="WP_076349330.1">
    <property type="nucleotide sequence ID" value="NZ_CP019082.1"/>
</dbReference>
<proteinExistence type="predicted"/>
<name>A0A1U7CVD5_9BACT</name>
<feature type="transmembrane region" description="Helical" evidence="5">
    <location>
        <begin position="110"/>
        <end position="129"/>
    </location>
</feature>
<keyword evidence="3 5" id="KW-1133">Transmembrane helix</keyword>
<evidence type="ECO:0000256" key="3">
    <source>
        <dbReference type="ARBA" id="ARBA00022989"/>
    </source>
</evidence>
<dbReference type="GO" id="GO:0004252">
    <property type="term" value="F:serine-type endopeptidase activity"/>
    <property type="evidence" value="ECO:0007669"/>
    <property type="project" value="InterPro"/>
</dbReference>
<evidence type="ECO:0000313" key="8">
    <source>
        <dbReference type="Proteomes" id="UP000186309"/>
    </source>
</evidence>
<dbReference type="Pfam" id="PF01694">
    <property type="entry name" value="Rhomboid"/>
    <property type="match status" value="1"/>
</dbReference>
<dbReference type="AlphaFoldDB" id="A0A1U7CVD5"/>
<dbReference type="InterPro" id="IPR022764">
    <property type="entry name" value="Peptidase_S54_rhomboid_dom"/>
</dbReference>
<protein>
    <recommendedName>
        <fullName evidence="6">Peptidase S54 rhomboid domain-containing protein</fullName>
    </recommendedName>
</protein>
<feature type="transmembrane region" description="Helical" evidence="5">
    <location>
        <begin position="86"/>
        <end position="104"/>
    </location>
</feature>
<dbReference type="SUPFAM" id="SSF144091">
    <property type="entry name" value="Rhomboid-like"/>
    <property type="match status" value="1"/>
</dbReference>
<feature type="transmembrane region" description="Helical" evidence="5">
    <location>
        <begin position="12"/>
        <end position="32"/>
    </location>
</feature>
<evidence type="ECO:0000259" key="6">
    <source>
        <dbReference type="Pfam" id="PF01694"/>
    </source>
</evidence>
<dbReference type="Proteomes" id="UP000186309">
    <property type="component" value="Chromosome"/>
</dbReference>
<dbReference type="KEGG" id="pbor:BSF38_04458"/>
<dbReference type="InterPro" id="IPR035952">
    <property type="entry name" value="Rhomboid-like_sf"/>
</dbReference>
<sequence>MRAAMHTVGEEIEGIFGFLGVIWAVYLVSFMAPGVDRFGVVPRTVGGLVGIAAMPFLHASFAHLLGNTVPLFILLTILAGSRAQSWKIVAGITFLSGFLLWVFGRPAIHIGASGLVFGLITFLIASGLLERRPIPLLVSVLVGFLYGGSLVFGVVPGLQSGVSWDGHLCGAVAGGAAAYALVSGGPRRVGGIESEPMSIEKPVL</sequence>
<gene>
    <name evidence="7" type="ORF">BSF38_04458</name>
</gene>
<keyword evidence="2 5" id="KW-0812">Transmembrane</keyword>